<dbReference type="EMBL" id="JANCYU010000025">
    <property type="protein sequence ID" value="KAK4524753.1"/>
    <property type="molecule type" value="Genomic_DNA"/>
</dbReference>
<keyword evidence="6" id="KW-1185">Reference proteome</keyword>
<feature type="repeat" description="HEAT" evidence="3">
    <location>
        <begin position="300"/>
        <end position="338"/>
    </location>
</feature>
<feature type="repeat" description="HEAT" evidence="3">
    <location>
        <begin position="351"/>
        <end position="389"/>
    </location>
</feature>
<dbReference type="GO" id="GO:0019888">
    <property type="term" value="F:protein phosphatase regulator activity"/>
    <property type="evidence" value="ECO:0007669"/>
    <property type="project" value="TreeGrafter"/>
</dbReference>
<comment type="caution">
    <text evidence="5">The sequence shown here is derived from an EMBL/GenBank/DDBJ whole genome shotgun (WGS) entry which is preliminary data.</text>
</comment>
<dbReference type="InterPro" id="IPR051023">
    <property type="entry name" value="PP2A_Regulatory_Subunit_A"/>
</dbReference>
<evidence type="ECO:0000256" key="3">
    <source>
        <dbReference type="PROSITE-ProRule" id="PRU00103"/>
    </source>
</evidence>
<dbReference type="GO" id="GO:0005829">
    <property type="term" value="C:cytosol"/>
    <property type="evidence" value="ECO:0007669"/>
    <property type="project" value="TreeGrafter"/>
</dbReference>
<dbReference type="PANTHER" id="PTHR10648:SF4">
    <property type="entry name" value="PROTEIN PHOSPHATASE 2 (FORMERLY 2A), REGULATORY SUBUNIT A, BETA ISOFORM-RELATED"/>
    <property type="match status" value="1"/>
</dbReference>
<dbReference type="Gene3D" id="1.25.10.10">
    <property type="entry name" value="Leucine-rich Repeat Variant"/>
    <property type="match status" value="1"/>
</dbReference>
<proteinExistence type="inferred from homology"/>
<dbReference type="InterPro" id="IPR011989">
    <property type="entry name" value="ARM-like"/>
</dbReference>
<evidence type="ECO:0000256" key="2">
    <source>
        <dbReference type="ARBA" id="ARBA00038332"/>
    </source>
</evidence>
<feature type="repeat" description="HEAT" evidence="3">
    <location>
        <begin position="549"/>
        <end position="588"/>
    </location>
</feature>
<feature type="repeat" description="HEAT" evidence="3">
    <location>
        <begin position="181"/>
        <end position="219"/>
    </location>
</feature>
<feature type="repeat" description="HEAT" evidence="3">
    <location>
        <begin position="220"/>
        <end position="258"/>
    </location>
</feature>
<dbReference type="PANTHER" id="PTHR10648">
    <property type="entry name" value="SERINE/THREONINE-PROTEIN PHOSPHATASE PP2A 65 KDA REGULATORY SUBUNIT"/>
    <property type="match status" value="1"/>
</dbReference>
<feature type="repeat" description="HEAT" evidence="3">
    <location>
        <begin position="261"/>
        <end position="299"/>
    </location>
</feature>
<dbReference type="AlphaFoldDB" id="A0AAV9IBP9"/>
<feature type="repeat" description="HEAT" evidence="3">
    <location>
        <begin position="429"/>
        <end position="467"/>
    </location>
</feature>
<organism evidence="5 6">
    <name type="scientific">Galdieria yellowstonensis</name>
    <dbReference type="NCBI Taxonomy" id="3028027"/>
    <lineage>
        <taxon>Eukaryota</taxon>
        <taxon>Rhodophyta</taxon>
        <taxon>Bangiophyceae</taxon>
        <taxon>Galdieriales</taxon>
        <taxon>Galdieriaceae</taxon>
        <taxon>Galdieria</taxon>
    </lineage>
</organism>
<dbReference type="FunFam" id="1.25.10.10:FF:000318">
    <property type="entry name" value="Serine/threonine-protein phosphatase 2A regulatory subunit A gamma isoform"/>
    <property type="match status" value="1"/>
</dbReference>
<dbReference type="Proteomes" id="UP001300502">
    <property type="component" value="Unassembled WGS sequence"/>
</dbReference>
<feature type="domain" description="Phosphatase PP2A regulatory subunit A/Splicing factor 3B subunit 1-like HEAT repeat" evidence="4">
    <location>
        <begin position="295"/>
        <end position="382"/>
    </location>
</feature>
<evidence type="ECO:0000259" key="4">
    <source>
        <dbReference type="Pfam" id="PF22646"/>
    </source>
</evidence>
<gene>
    <name evidence="5" type="ORF">GAYE_SCF05G2656</name>
</gene>
<dbReference type="PROSITE" id="PS50077">
    <property type="entry name" value="HEAT_REPEAT"/>
    <property type="match status" value="10"/>
</dbReference>
<dbReference type="GO" id="GO:0000159">
    <property type="term" value="C:protein phosphatase type 2A complex"/>
    <property type="evidence" value="ECO:0007669"/>
    <property type="project" value="TreeGrafter"/>
</dbReference>
<evidence type="ECO:0000256" key="1">
    <source>
        <dbReference type="ARBA" id="ARBA00022737"/>
    </source>
</evidence>
<dbReference type="InterPro" id="IPR054573">
    <property type="entry name" value="PP2A/SF3B1-like_HEAT"/>
</dbReference>
<protein>
    <recommendedName>
        <fullName evidence="4">Phosphatase PP2A regulatory subunit A/Splicing factor 3B subunit 1-like HEAT repeat domain-containing protein</fullName>
    </recommendedName>
</protein>
<evidence type="ECO:0000313" key="6">
    <source>
        <dbReference type="Proteomes" id="UP001300502"/>
    </source>
</evidence>
<feature type="repeat" description="HEAT" evidence="3">
    <location>
        <begin position="20"/>
        <end position="58"/>
    </location>
</feature>
<dbReference type="GO" id="GO:0005634">
    <property type="term" value="C:nucleus"/>
    <property type="evidence" value="ECO:0007669"/>
    <property type="project" value="TreeGrafter"/>
</dbReference>
<dbReference type="InterPro" id="IPR016024">
    <property type="entry name" value="ARM-type_fold"/>
</dbReference>
<keyword evidence="1" id="KW-0677">Repeat</keyword>
<feature type="repeat" description="HEAT" evidence="3">
    <location>
        <begin position="390"/>
        <end position="428"/>
    </location>
</feature>
<feature type="repeat" description="HEAT" evidence="3">
    <location>
        <begin position="509"/>
        <end position="547"/>
    </location>
</feature>
<name>A0AAV9IBP9_9RHOD</name>
<accession>A0AAV9IBP9</accession>
<sequence length="621" mass="69860">MSNFHSNTLQLEEDNGSLYPIAVLIDELKNEDMQLRLNSIKRLGTIATALGPERTRSELLPFLNENIDDEDEVLLALAEQLGNFIDAVGGPKYAFCLLDLLETLAAVEETVVREKAVESLNKIVDFMAQAGQIDDIVKYFIPLVKRLAKGDWFTSRISATGLFHSAYKHIPGNNQVLKDELRSLFKELAQDETPMVRRALASKLAKFASVVEVKYVEQELIPIFVRLAGDEQDSVRLLAVENCAVLAKLVPIKSEVREEYLIPIARELAADKSWRVRFMFADKICELAEGLGFEATVKELAPAFYKLMEDCEAEVRTAAAFKIAAFFETISRLDANMTDSSSVVSQVFEKLYSYSRDLSLDDSPFVRSALASNIMSVAPIVGPEVTRDTLLRMFLKLLQDDFSEVRLNIIGSLEKVSQVIGIDKLASDLLPSIVELSEDRNWRIRYAAIELTPTLARQLGKSYFESDKKLGMLCVEWLSDTVYSVRELAIKNLVSLTDIFGQEWAMEHIVPAVISLYKNSKNYLYRMTALHAISTLSSKLPQEVVEQVFLPLLVEQACQDAVANVRFVAAKTLQDIARYIRKETCNNFVIPCLEKLNNNVEEDSDVRYYANKALTTIRSLA</sequence>
<reference evidence="5 6" key="1">
    <citation type="submission" date="2022-07" db="EMBL/GenBank/DDBJ databases">
        <title>Genome-wide signatures of adaptation to extreme environments.</title>
        <authorList>
            <person name="Cho C.H."/>
            <person name="Yoon H.S."/>
        </authorList>
    </citation>
    <scope>NUCLEOTIDE SEQUENCE [LARGE SCALE GENOMIC DNA]</scope>
    <source>
        <strain evidence="5 6">108.79 E11</strain>
    </source>
</reference>
<dbReference type="InterPro" id="IPR021133">
    <property type="entry name" value="HEAT_type_2"/>
</dbReference>
<dbReference type="SUPFAM" id="SSF48371">
    <property type="entry name" value="ARM repeat"/>
    <property type="match status" value="1"/>
</dbReference>
<dbReference type="Pfam" id="PF22646">
    <property type="entry name" value="PPP2R1A-like_HEAT"/>
    <property type="match status" value="1"/>
</dbReference>
<evidence type="ECO:0000313" key="5">
    <source>
        <dbReference type="EMBL" id="KAK4524753.1"/>
    </source>
</evidence>
<comment type="similarity">
    <text evidence="2">Belongs to the phosphatase 2A regulatory subunit A family.</text>
</comment>